<dbReference type="GO" id="GO:0004425">
    <property type="term" value="F:indole-3-glycerol-phosphate synthase activity"/>
    <property type="evidence" value="ECO:0007669"/>
    <property type="project" value="UniProtKB-EC"/>
</dbReference>
<dbReference type="Pfam" id="PF00218">
    <property type="entry name" value="IGPS"/>
    <property type="match status" value="1"/>
</dbReference>
<evidence type="ECO:0000259" key="9">
    <source>
        <dbReference type="Pfam" id="PF00218"/>
    </source>
</evidence>
<evidence type="ECO:0000256" key="2">
    <source>
        <dbReference type="ARBA" id="ARBA00004696"/>
    </source>
</evidence>
<dbReference type="PANTHER" id="PTHR22854:SF2">
    <property type="entry name" value="INDOLE-3-GLYCEROL-PHOSPHATE SYNTHASE"/>
    <property type="match status" value="1"/>
</dbReference>
<protein>
    <recommendedName>
        <fullName evidence="3">indole-3-glycerol-phosphate synthase</fullName>
        <ecNumber evidence="3">4.1.1.48</ecNumber>
    </recommendedName>
</protein>
<evidence type="ECO:0000256" key="8">
    <source>
        <dbReference type="ARBA" id="ARBA00023239"/>
    </source>
</evidence>
<comment type="catalytic activity">
    <reaction evidence="1">
        <text>1-(2-carboxyphenylamino)-1-deoxy-D-ribulose 5-phosphate + H(+) = (1S,2R)-1-C-(indol-3-yl)glycerol 3-phosphate + CO2 + H2O</text>
        <dbReference type="Rhea" id="RHEA:23476"/>
        <dbReference type="ChEBI" id="CHEBI:15377"/>
        <dbReference type="ChEBI" id="CHEBI:15378"/>
        <dbReference type="ChEBI" id="CHEBI:16526"/>
        <dbReference type="ChEBI" id="CHEBI:58613"/>
        <dbReference type="ChEBI" id="CHEBI:58866"/>
        <dbReference type="EC" id="4.1.1.48"/>
    </reaction>
</comment>
<dbReference type="SUPFAM" id="SSF51366">
    <property type="entry name" value="Ribulose-phoshate binding barrel"/>
    <property type="match status" value="1"/>
</dbReference>
<evidence type="ECO:0000256" key="1">
    <source>
        <dbReference type="ARBA" id="ARBA00001633"/>
    </source>
</evidence>
<dbReference type="InterPro" id="IPR013798">
    <property type="entry name" value="Indole-3-glycerol_P_synth_dom"/>
</dbReference>
<evidence type="ECO:0000256" key="7">
    <source>
        <dbReference type="ARBA" id="ARBA00023141"/>
    </source>
</evidence>
<evidence type="ECO:0000256" key="3">
    <source>
        <dbReference type="ARBA" id="ARBA00012362"/>
    </source>
</evidence>
<comment type="caution">
    <text evidence="10">The sequence shown here is derived from an EMBL/GenBank/DDBJ whole genome shotgun (WGS) entry which is preliminary data.</text>
</comment>
<keyword evidence="4" id="KW-0028">Amino-acid biosynthesis</keyword>
<dbReference type="GO" id="GO:0000162">
    <property type="term" value="P:L-tryptophan biosynthetic process"/>
    <property type="evidence" value="ECO:0007669"/>
    <property type="project" value="UniProtKB-UniPathway"/>
</dbReference>
<dbReference type="EMBL" id="DRBS01000196">
    <property type="protein sequence ID" value="HDD44218.1"/>
    <property type="molecule type" value="Genomic_DNA"/>
</dbReference>
<dbReference type="PROSITE" id="PS00614">
    <property type="entry name" value="IGPS"/>
    <property type="match status" value="1"/>
</dbReference>
<dbReference type="PANTHER" id="PTHR22854">
    <property type="entry name" value="TRYPTOPHAN BIOSYNTHESIS PROTEIN"/>
    <property type="match status" value="1"/>
</dbReference>
<gene>
    <name evidence="10" type="ORF">ENG63_05085</name>
</gene>
<dbReference type="Proteomes" id="UP000886289">
    <property type="component" value="Unassembled WGS sequence"/>
</dbReference>
<dbReference type="Gene3D" id="3.20.20.70">
    <property type="entry name" value="Aldolase class I"/>
    <property type="match status" value="1"/>
</dbReference>
<dbReference type="GO" id="GO:0004640">
    <property type="term" value="F:phosphoribosylanthranilate isomerase activity"/>
    <property type="evidence" value="ECO:0007669"/>
    <property type="project" value="TreeGrafter"/>
</dbReference>
<dbReference type="InterPro" id="IPR013785">
    <property type="entry name" value="Aldolase_TIM"/>
</dbReference>
<feature type="non-terminal residue" evidence="10">
    <location>
        <position position="153"/>
    </location>
</feature>
<dbReference type="UniPathway" id="UPA00035">
    <property type="reaction ID" value="UER00043"/>
</dbReference>
<keyword evidence="7" id="KW-0057">Aromatic amino acid biosynthesis</keyword>
<reference evidence="10" key="1">
    <citation type="journal article" date="2020" name="mSystems">
        <title>Genome- and Community-Level Interaction Insights into Carbon Utilization and Element Cycling Functions of Hydrothermarchaeota in Hydrothermal Sediment.</title>
        <authorList>
            <person name="Zhou Z."/>
            <person name="Liu Y."/>
            <person name="Xu W."/>
            <person name="Pan J."/>
            <person name="Luo Z.H."/>
            <person name="Li M."/>
        </authorList>
    </citation>
    <scope>NUCLEOTIDE SEQUENCE [LARGE SCALE GENOMIC DNA]</scope>
    <source>
        <strain evidence="10">HyVt-233</strain>
    </source>
</reference>
<dbReference type="InterPro" id="IPR045186">
    <property type="entry name" value="Indole-3-glycerol_P_synth"/>
</dbReference>
<evidence type="ECO:0000313" key="10">
    <source>
        <dbReference type="EMBL" id="HDD44218.1"/>
    </source>
</evidence>
<accession>A0A7C0Y4H2</accession>
<evidence type="ECO:0000256" key="5">
    <source>
        <dbReference type="ARBA" id="ARBA00022793"/>
    </source>
</evidence>
<dbReference type="EC" id="4.1.1.48" evidence="3"/>
<dbReference type="InterPro" id="IPR011060">
    <property type="entry name" value="RibuloseP-bd_barrel"/>
</dbReference>
<proteinExistence type="predicted"/>
<evidence type="ECO:0000256" key="6">
    <source>
        <dbReference type="ARBA" id="ARBA00022822"/>
    </source>
</evidence>
<dbReference type="AlphaFoldDB" id="A0A7C0Y4H2"/>
<keyword evidence="8" id="KW-0456">Lyase</keyword>
<dbReference type="InterPro" id="IPR001468">
    <property type="entry name" value="Indole-3-GlycerolPSynthase_CS"/>
</dbReference>
<keyword evidence="6" id="KW-0822">Tryptophan biosynthesis</keyword>
<feature type="domain" description="Indole-3-glycerol phosphate synthase" evidence="9">
    <location>
        <begin position="5"/>
        <end position="151"/>
    </location>
</feature>
<keyword evidence="5" id="KW-0210">Decarboxylase</keyword>
<dbReference type="CDD" id="cd00331">
    <property type="entry name" value="IGPS"/>
    <property type="match status" value="1"/>
</dbReference>
<sequence>MSVIEKIISHKRKEIEQLKKDKPLDKIVTSFNLYPNRRFSAAISQNNKINIIAELKKASPSLGIIRADFDPINIAHIYEEGGAVAISVLTEKKFFCGDISFLPDVKMAVNLPILRKDFIIDSYQIYESKLYGADAILLITSILSLNKLKEFIT</sequence>
<organism evidence="10">
    <name type="scientific">Desulfofervidus auxilii</name>
    <dbReference type="NCBI Taxonomy" id="1621989"/>
    <lineage>
        <taxon>Bacteria</taxon>
        <taxon>Pseudomonadati</taxon>
        <taxon>Thermodesulfobacteriota</taxon>
        <taxon>Candidatus Desulfofervidia</taxon>
        <taxon>Candidatus Desulfofervidales</taxon>
        <taxon>Candidatus Desulfofervidaceae</taxon>
        <taxon>Candidatus Desulfofervidus</taxon>
    </lineage>
</organism>
<evidence type="ECO:0000256" key="4">
    <source>
        <dbReference type="ARBA" id="ARBA00022605"/>
    </source>
</evidence>
<name>A0A7C0Y4H2_DESA2</name>
<comment type="pathway">
    <text evidence="2">Amino-acid biosynthesis; L-tryptophan biosynthesis; L-tryptophan from chorismate: step 4/5.</text>
</comment>